<reference evidence="6" key="1">
    <citation type="submission" date="2020-11" db="EMBL/GenBank/DDBJ databases">
        <authorList>
            <person name="Koelle M."/>
            <person name="Horta M.A.C."/>
            <person name="Nowrousian M."/>
            <person name="Ohm R.A."/>
            <person name="Benz P."/>
            <person name="Pilgard A."/>
        </authorList>
    </citation>
    <scope>NUCLEOTIDE SEQUENCE</scope>
    <source>
        <strain evidence="6">FPRL280</strain>
    </source>
</reference>
<feature type="region of interest" description="Disordered" evidence="4">
    <location>
        <begin position="39"/>
        <end position="61"/>
    </location>
</feature>
<reference evidence="6" key="2">
    <citation type="journal article" name="Front. Microbiol.">
        <title>Degradative Capacity of Two Strains of Rhodonia placenta: From Phenotype to Genotype.</title>
        <authorList>
            <person name="Kolle M."/>
            <person name="Horta M.A.C."/>
            <person name="Nowrousian M."/>
            <person name="Ohm R.A."/>
            <person name="Benz J.P."/>
            <person name="Pilgard A."/>
        </authorList>
    </citation>
    <scope>NUCLEOTIDE SEQUENCE</scope>
    <source>
        <strain evidence="6">FPRL280</strain>
    </source>
</reference>
<dbReference type="PANTHER" id="PTHR20982">
    <property type="entry name" value="RIBOSOME RECYCLING FACTOR"/>
    <property type="match status" value="1"/>
</dbReference>
<keyword evidence="2" id="KW-0648">Protein biosynthesis</keyword>
<evidence type="ECO:0000313" key="7">
    <source>
        <dbReference type="Proteomes" id="UP000639403"/>
    </source>
</evidence>
<accession>A0A8H7U0T2</accession>
<feature type="domain" description="Ribosome recycling factor" evidence="5">
    <location>
        <begin position="102"/>
        <end position="252"/>
    </location>
</feature>
<comment type="function">
    <text evidence="3">Necessary for protein synthesis in mitochondria. Functions as a ribosome recycling factor in mitochondria.</text>
</comment>
<name>A0A8H7U0T2_9APHY</name>
<dbReference type="Pfam" id="PF01765">
    <property type="entry name" value="RRF"/>
    <property type="match status" value="1"/>
</dbReference>
<comment type="caution">
    <text evidence="6">The sequence shown here is derived from an EMBL/GenBank/DDBJ whole genome shotgun (WGS) entry which is preliminary data.</text>
</comment>
<sequence>MSFSRALASSSLALRPRAATRICYRNLLCAPLATQSRAYASKRKERDSKEGKSKHSPVVSTENLVPGSQRIVAGEEYVKAEGKMKAIVERFRKEVATMEMRASGRVTPAILSPVRVMLPDSEGGDAKGVRLEEVATVGVREGTTLLVTVFEEHTLRHVETALYDAKLPGVVPQKVDARTIKIPMPKPTVDARQAMLASAQRQAEDSRVQIRKQHQASLKKGKYAKHSPELDEFQSLTDKYLGEVDKVLVDIKKSAGAK</sequence>
<feature type="compositionally biased region" description="Basic and acidic residues" evidence="4">
    <location>
        <begin position="42"/>
        <end position="53"/>
    </location>
</feature>
<dbReference type="Gene3D" id="1.10.132.20">
    <property type="entry name" value="Ribosome-recycling factor"/>
    <property type="match status" value="1"/>
</dbReference>
<protein>
    <recommendedName>
        <fullName evidence="5">Ribosome recycling factor domain-containing protein</fullName>
    </recommendedName>
</protein>
<dbReference type="GO" id="GO:0006412">
    <property type="term" value="P:translation"/>
    <property type="evidence" value="ECO:0007669"/>
    <property type="project" value="UniProtKB-KW"/>
</dbReference>
<dbReference type="Proteomes" id="UP000639403">
    <property type="component" value="Unassembled WGS sequence"/>
</dbReference>
<evidence type="ECO:0000256" key="2">
    <source>
        <dbReference type="ARBA" id="ARBA00022917"/>
    </source>
</evidence>
<dbReference type="GO" id="GO:0043023">
    <property type="term" value="F:ribosomal large subunit binding"/>
    <property type="evidence" value="ECO:0007669"/>
    <property type="project" value="TreeGrafter"/>
</dbReference>
<comment type="similarity">
    <text evidence="1">Belongs to the RRF family.</text>
</comment>
<dbReference type="InterPro" id="IPR002661">
    <property type="entry name" value="Ribosome_recyc_fac"/>
</dbReference>
<evidence type="ECO:0000256" key="1">
    <source>
        <dbReference type="ARBA" id="ARBA00005912"/>
    </source>
</evidence>
<dbReference type="SUPFAM" id="SSF55194">
    <property type="entry name" value="Ribosome recycling factor, RRF"/>
    <property type="match status" value="1"/>
</dbReference>
<evidence type="ECO:0000259" key="5">
    <source>
        <dbReference type="Pfam" id="PF01765"/>
    </source>
</evidence>
<evidence type="ECO:0000256" key="3">
    <source>
        <dbReference type="ARBA" id="ARBA00024909"/>
    </source>
</evidence>
<dbReference type="EMBL" id="JADOXO010000133">
    <property type="protein sequence ID" value="KAF9812420.1"/>
    <property type="molecule type" value="Genomic_DNA"/>
</dbReference>
<dbReference type="GO" id="GO:0005739">
    <property type="term" value="C:mitochondrion"/>
    <property type="evidence" value="ECO:0007669"/>
    <property type="project" value="TreeGrafter"/>
</dbReference>
<gene>
    <name evidence="6" type="ORF">IEO21_06223</name>
</gene>
<dbReference type="InterPro" id="IPR023584">
    <property type="entry name" value="Ribosome_recyc_fac_dom"/>
</dbReference>
<evidence type="ECO:0000256" key="4">
    <source>
        <dbReference type="SAM" id="MobiDB-lite"/>
    </source>
</evidence>
<dbReference type="PANTHER" id="PTHR20982:SF3">
    <property type="entry name" value="MITOCHONDRIAL RIBOSOME RECYCLING FACTOR PSEUDO 1"/>
    <property type="match status" value="1"/>
</dbReference>
<dbReference type="InterPro" id="IPR036191">
    <property type="entry name" value="RRF_sf"/>
</dbReference>
<evidence type="ECO:0000313" key="6">
    <source>
        <dbReference type="EMBL" id="KAF9812420.1"/>
    </source>
</evidence>
<dbReference type="Gene3D" id="3.30.1360.40">
    <property type="match status" value="1"/>
</dbReference>
<dbReference type="AlphaFoldDB" id="A0A8H7U0T2"/>
<proteinExistence type="inferred from homology"/>
<organism evidence="6 7">
    <name type="scientific">Rhodonia placenta</name>
    <dbReference type="NCBI Taxonomy" id="104341"/>
    <lineage>
        <taxon>Eukaryota</taxon>
        <taxon>Fungi</taxon>
        <taxon>Dikarya</taxon>
        <taxon>Basidiomycota</taxon>
        <taxon>Agaricomycotina</taxon>
        <taxon>Agaricomycetes</taxon>
        <taxon>Polyporales</taxon>
        <taxon>Adustoporiaceae</taxon>
        <taxon>Rhodonia</taxon>
    </lineage>
</organism>